<feature type="transmembrane region" description="Helical" evidence="14">
    <location>
        <begin position="603"/>
        <end position="627"/>
    </location>
</feature>
<feature type="transmembrane region" description="Helical" evidence="14">
    <location>
        <begin position="233"/>
        <end position="253"/>
    </location>
</feature>
<evidence type="ECO:0000256" key="6">
    <source>
        <dbReference type="ARBA" id="ARBA00022847"/>
    </source>
</evidence>
<feature type="transmembrane region" description="Helical" evidence="14">
    <location>
        <begin position="365"/>
        <end position="384"/>
    </location>
</feature>
<evidence type="ECO:0000256" key="7">
    <source>
        <dbReference type="ARBA" id="ARBA00022989"/>
    </source>
</evidence>
<dbReference type="PROSITE" id="PS50283">
    <property type="entry name" value="NA_SOLUT_SYMP_3"/>
    <property type="match status" value="1"/>
</dbReference>
<dbReference type="InterPro" id="IPR038377">
    <property type="entry name" value="Na/Glc_symporter_sf"/>
</dbReference>
<evidence type="ECO:0000256" key="14">
    <source>
        <dbReference type="SAM" id="Phobius"/>
    </source>
</evidence>
<feature type="transmembrane region" description="Helical" evidence="14">
    <location>
        <begin position="574"/>
        <end position="591"/>
    </location>
</feature>
<comment type="caution">
    <text evidence="15">The sequence shown here is derived from an EMBL/GenBank/DDBJ whole genome shotgun (WGS) entry which is preliminary data.</text>
</comment>
<evidence type="ECO:0000256" key="2">
    <source>
        <dbReference type="ARBA" id="ARBA00006434"/>
    </source>
</evidence>
<keyword evidence="6" id="KW-0769">Symport</keyword>
<feature type="transmembrane region" description="Helical" evidence="14">
    <location>
        <begin position="419"/>
        <end position="439"/>
    </location>
</feature>
<feature type="transmembrane region" description="Helical" evidence="14">
    <location>
        <begin position="128"/>
        <end position="153"/>
    </location>
</feature>
<evidence type="ECO:0000256" key="12">
    <source>
        <dbReference type="ARBA" id="ARBA00033708"/>
    </source>
</evidence>
<comment type="subcellular location">
    <subcellularLocation>
        <location evidence="1">Cell membrane</location>
        <topology evidence="1">Multi-pass membrane protein</topology>
    </subcellularLocation>
</comment>
<feature type="transmembrane region" description="Helical" evidence="14">
    <location>
        <begin position="36"/>
        <end position="58"/>
    </location>
</feature>
<evidence type="ECO:0000256" key="3">
    <source>
        <dbReference type="ARBA" id="ARBA00022448"/>
    </source>
</evidence>
<keyword evidence="5 14" id="KW-0812">Transmembrane</keyword>
<feature type="transmembrane region" description="Helical" evidence="14">
    <location>
        <begin position="189"/>
        <end position="213"/>
    </location>
</feature>
<keyword evidence="7 14" id="KW-1133">Transmembrane helix</keyword>
<keyword evidence="9" id="KW-0406">Ion transport</keyword>
<evidence type="ECO:0000256" key="9">
    <source>
        <dbReference type="ARBA" id="ARBA00023065"/>
    </source>
</evidence>
<evidence type="ECO:0000313" key="16">
    <source>
        <dbReference type="Proteomes" id="UP001500984"/>
    </source>
</evidence>
<organism evidence="15 16">
    <name type="scientific">Brevibacterium salitolerans</name>
    <dbReference type="NCBI Taxonomy" id="1403566"/>
    <lineage>
        <taxon>Bacteria</taxon>
        <taxon>Bacillati</taxon>
        <taxon>Actinomycetota</taxon>
        <taxon>Actinomycetes</taxon>
        <taxon>Micrococcales</taxon>
        <taxon>Brevibacteriaceae</taxon>
        <taxon>Brevibacterium</taxon>
    </lineage>
</organism>
<feature type="transmembrane region" description="Helical" evidence="14">
    <location>
        <begin position="517"/>
        <end position="538"/>
    </location>
</feature>
<dbReference type="Gene3D" id="1.20.1730.10">
    <property type="entry name" value="Sodium/glucose cotransporter"/>
    <property type="match status" value="1"/>
</dbReference>
<accession>A0ABP5I6J1</accession>
<comment type="catalytic activity">
    <reaction evidence="12">
        <text>L-proline(in) + Na(+)(in) = L-proline(out) + Na(+)(out)</text>
        <dbReference type="Rhea" id="RHEA:28967"/>
        <dbReference type="ChEBI" id="CHEBI:29101"/>
        <dbReference type="ChEBI" id="CHEBI:60039"/>
    </reaction>
</comment>
<feature type="transmembrane region" description="Helical" evidence="14">
    <location>
        <begin position="544"/>
        <end position="562"/>
    </location>
</feature>
<feature type="transmembrane region" description="Helical" evidence="14">
    <location>
        <begin position="390"/>
        <end position="412"/>
    </location>
</feature>
<evidence type="ECO:0000256" key="5">
    <source>
        <dbReference type="ARBA" id="ARBA00022692"/>
    </source>
</evidence>
<evidence type="ECO:0000256" key="1">
    <source>
        <dbReference type="ARBA" id="ARBA00004651"/>
    </source>
</evidence>
<gene>
    <name evidence="15" type="ORF">GCM10009823_14260</name>
</gene>
<feature type="transmembrane region" description="Helical" evidence="14">
    <location>
        <begin position="159"/>
        <end position="182"/>
    </location>
</feature>
<protein>
    <submittedName>
        <fullName evidence="15">Proline permease</fullName>
    </submittedName>
</protein>
<feature type="transmembrane region" description="Helical" evidence="14">
    <location>
        <begin position="6"/>
        <end position="24"/>
    </location>
</feature>
<dbReference type="PANTHER" id="PTHR48086:SF3">
    <property type="entry name" value="SODIUM_PROLINE SYMPORTER"/>
    <property type="match status" value="1"/>
</dbReference>
<feature type="transmembrane region" description="Helical" evidence="14">
    <location>
        <begin position="451"/>
        <end position="472"/>
    </location>
</feature>
<evidence type="ECO:0000256" key="4">
    <source>
        <dbReference type="ARBA" id="ARBA00022475"/>
    </source>
</evidence>
<dbReference type="InterPro" id="IPR001734">
    <property type="entry name" value="Na/solute_symporter"/>
</dbReference>
<sequence>MGSVSVVVIIVVYFAVMFAIGLWANRRTKSSKEFLVAGQSLGFFVMAIASFSSIQSGWGMVGNTGAVYDIGISALLGAAMLVPLGFALAWFLLGARLHRAASVHGAYSVPDLVKVRYRSRSAHTAMSAAMAVGAVAYMTSQISAMGIIASLLLGTSVQTGAWIGAAVVAIYTVAGGMLAAVWTDLIQGLLMIVMSVAVFFLALFAAGGWSSVLLTTSAADPDFLSLTGPQSEAFIFGYMALLLFGAAGQPQLITKFLMLKDRKELKWGALVSGLAYGVTTLFSLGIGLSLKAMVLTGSAEAPATIDNTTTDFLSQFTSPAVAGLALTALLAAVMSSASSFITIGAAAVVRDLATALGVRVERELLWSRVMSAVITVLAVLLVFYLSQAIFILGAIGWAAFAAAILGPIGIGIHWRRATGAAATAAVAVALGFNLLIVLLEASGLLVVAPHMHIGGISLMLSVVVFVCVSLLTPRERAEQLFREFDAAACPDGTSPSPGRGAGVPQSENPEEENAHRAVGILVGAVTSISAIMLAGMLFDLPDLIIYPTPLMVGLVMMLGCLGSGASLSAVRVPLLGYTAVLLILMTAMAATRDSSVLFGGLPLATGILVYVLWPFSTLSAGLLYAWIYSSVLRRVPAGALQEAAHR</sequence>
<evidence type="ECO:0000256" key="8">
    <source>
        <dbReference type="ARBA" id="ARBA00023053"/>
    </source>
</evidence>
<keyword evidence="8" id="KW-0915">Sodium</keyword>
<feature type="transmembrane region" description="Helical" evidence="14">
    <location>
        <begin position="265"/>
        <end position="288"/>
    </location>
</feature>
<comment type="similarity">
    <text evidence="2 13">Belongs to the sodium:solute symporter (SSF) (TC 2.A.21) family.</text>
</comment>
<evidence type="ECO:0000256" key="11">
    <source>
        <dbReference type="ARBA" id="ARBA00023201"/>
    </source>
</evidence>
<reference evidence="16" key="1">
    <citation type="journal article" date="2019" name="Int. J. Syst. Evol. Microbiol.">
        <title>The Global Catalogue of Microorganisms (GCM) 10K type strain sequencing project: providing services to taxonomists for standard genome sequencing and annotation.</title>
        <authorList>
            <consortium name="The Broad Institute Genomics Platform"/>
            <consortium name="The Broad Institute Genome Sequencing Center for Infectious Disease"/>
            <person name="Wu L."/>
            <person name="Ma J."/>
        </authorList>
    </citation>
    <scope>NUCLEOTIDE SEQUENCE [LARGE SCALE GENOMIC DNA]</scope>
    <source>
        <strain evidence="16">JCM 15900</strain>
    </source>
</reference>
<evidence type="ECO:0000313" key="15">
    <source>
        <dbReference type="EMBL" id="GAA2094959.1"/>
    </source>
</evidence>
<keyword evidence="16" id="KW-1185">Reference proteome</keyword>
<evidence type="ECO:0000256" key="13">
    <source>
        <dbReference type="RuleBase" id="RU362091"/>
    </source>
</evidence>
<dbReference type="Pfam" id="PF00474">
    <property type="entry name" value="SSF"/>
    <property type="match status" value="1"/>
</dbReference>
<proteinExistence type="inferred from homology"/>
<feature type="transmembrane region" description="Helical" evidence="14">
    <location>
        <begin position="320"/>
        <end position="353"/>
    </location>
</feature>
<dbReference type="InterPro" id="IPR050277">
    <property type="entry name" value="Sodium:Solute_Symporter"/>
</dbReference>
<dbReference type="PANTHER" id="PTHR48086">
    <property type="entry name" value="SODIUM/PROLINE SYMPORTER-RELATED"/>
    <property type="match status" value="1"/>
</dbReference>
<keyword evidence="10 14" id="KW-0472">Membrane</keyword>
<name>A0ABP5I6J1_9MICO</name>
<dbReference type="EMBL" id="BAAAPZ010000004">
    <property type="protein sequence ID" value="GAA2094959.1"/>
    <property type="molecule type" value="Genomic_DNA"/>
</dbReference>
<keyword evidence="4" id="KW-1003">Cell membrane</keyword>
<keyword evidence="11" id="KW-0739">Sodium transport</keyword>
<keyword evidence="3" id="KW-0813">Transport</keyword>
<dbReference type="Proteomes" id="UP001500984">
    <property type="component" value="Unassembled WGS sequence"/>
</dbReference>
<dbReference type="RefSeq" id="WP_344336570.1">
    <property type="nucleotide sequence ID" value="NZ_BAAAPZ010000004.1"/>
</dbReference>
<feature type="transmembrane region" description="Helical" evidence="14">
    <location>
        <begin position="70"/>
        <end position="93"/>
    </location>
</feature>
<evidence type="ECO:0000256" key="10">
    <source>
        <dbReference type="ARBA" id="ARBA00023136"/>
    </source>
</evidence>